<feature type="compositionally biased region" description="Polar residues" evidence="1">
    <location>
        <begin position="130"/>
        <end position="161"/>
    </location>
</feature>
<dbReference type="AlphaFoldDB" id="A0AAV7LFN4"/>
<dbReference type="Proteomes" id="UP001066276">
    <property type="component" value="Chromosome 11"/>
</dbReference>
<keyword evidence="3" id="KW-1185">Reference proteome</keyword>
<evidence type="ECO:0000256" key="1">
    <source>
        <dbReference type="SAM" id="MobiDB-lite"/>
    </source>
</evidence>
<evidence type="ECO:0000313" key="2">
    <source>
        <dbReference type="EMBL" id="KAJ1089290.1"/>
    </source>
</evidence>
<organism evidence="2 3">
    <name type="scientific">Pleurodeles waltl</name>
    <name type="common">Iberian ribbed newt</name>
    <dbReference type="NCBI Taxonomy" id="8319"/>
    <lineage>
        <taxon>Eukaryota</taxon>
        <taxon>Metazoa</taxon>
        <taxon>Chordata</taxon>
        <taxon>Craniata</taxon>
        <taxon>Vertebrata</taxon>
        <taxon>Euteleostomi</taxon>
        <taxon>Amphibia</taxon>
        <taxon>Batrachia</taxon>
        <taxon>Caudata</taxon>
        <taxon>Salamandroidea</taxon>
        <taxon>Salamandridae</taxon>
        <taxon>Pleurodelinae</taxon>
        <taxon>Pleurodeles</taxon>
    </lineage>
</organism>
<accession>A0AAV7LFN4</accession>
<dbReference type="EMBL" id="JANPWB010000015">
    <property type="protein sequence ID" value="KAJ1089290.1"/>
    <property type="molecule type" value="Genomic_DNA"/>
</dbReference>
<feature type="compositionally biased region" description="Basic and acidic residues" evidence="1">
    <location>
        <begin position="117"/>
        <end position="129"/>
    </location>
</feature>
<sequence>MDPLQAPGGVRAFPDASHIPSVPLSAPRLRGCTAPQGRAPISGWGLLASSARGRSLQLPPASSLKGNGHTGKGGVGEGVPVPLQILLGLREGSEHLPLPLTVLQCCRQSHAYVCPRPDPRLRPPREHRTGSTWGLQTRPHCTSSDPAVTPNATFTSGPREG</sequence>
<gene>
    <name evidence="2" type="ORF">NDU88_002441</name>
</gene>
<feature type="region of interest" description="Disordered" evidence="1">
    <location>
        <begin position="117"/>
        <end position="161"/>
    </location>
</feature>
<reference evidence="2" key="1">
    <citation type="journal article" date="2022" name="bioRxiv">
        <title>Sequencing and chromosome-scale assembly of the giantPleurodeles waltlgenome.</title>
        <authorList>
            <person name="Brown T."/>
            <person name="Elewa A."/>
            <person name="Iarovenko S."/>
            <person name="Subramanian E."/>
            <person name="Araus A.J."/>
            <person name="Petzold A."/>
            <person name="Susuki M."/>
            <person name="Suzuki K.-i.T."/>
            <person name="Hayashi T."/>
            <person name="Toyoda A."/>
            <person name="Oliveira C."/>
            <person name="Osipova E."/>
            <person name="Leigh N.D."/>
            <person name="Simon A."/>
            <person name="Yun M.H."/>
        </authorList>
    </citation>
    <scope>NUCLEOTIDE SEQUENCE</scope>
    <source>
        <strain evidence="2">20211129_DDA</strain>
        <tissue evidence="2">Liver</tissue>
    </source>
</reference>
<proteinExistence type="predicted"/>
<protein>
    <submittedName>
        <fullName evidence="2">Uncharacterized protein</fullName>
    </submittedName>
</protein>
<comment type="caution">
    <text evidence="2">The sequence shown here is derived from an EMBL/GenBank/DDBJ whole genome shotgun (WGS) entry which is preliminary data.</text>
</comment>
<name>A0AAV7LFN4_PLEWA</name>
<evidence type="ECO:0000313" key="3">
    <source>
        <dbReference type="Proteomes" id="UP001066276"/>
    </source>
</evidence>